<dbReference type="AlphaFoldDB" id="F8NN72"/>
<accession>F8NN72</accession>
<dbReference type="PANTHER" id="PTHR40465:SF1">
    <property type="entry name" value="DUF6534 DOMAIN-CONTAINING PROTEIN"/>
    <property type="match status" value="1"/>
</dbReference>
<feature type="transmembrane region" description="Helical" evidence="1">
    <location>
        <begin position="71"/>
        <end position="92"/>
    </location>
</feature>
<dbReference type="Proteomes" id="UP000008064">
    <property type="component" value="Unassembled WGS sequence"/>
</dbReference>
<keyword evidence="1" id="KW-1133">Transmembrane helix</keyword>
<feature type="transmembrane region" description="Helical" evidence="1">
    <location>
        <begin position="182"/>
        <end position="207"/>
    </location>
</feature>
<dbReference type="OrthoDB" id="3270417at2759"/>
<dbReference type="KEGG" id="sla:SERLADRAFT_414181"/>
<dbReference type="PANTHER" id="PTHR40465">
    <property type="entry name" value="CHROMOSOME 1, WHOLE GENOME SHOTGUN SEQUENCE"/>
    <property type="match status" value="1"/>
</dbReference>
<protein>
    <submittedName>
        <fullName evidence="2">Uncharacterized protein</fullName>
    </submittedName>
</protein>
<gene>
    <name evidence="2" type="ORF">SERLADRAFT_414181</name>
</gene>
<sequence length="336" mass="38624">MMNGEYAKHYQASITWAENRFMRTFTFNVASWIKMYRSQGAGLNANLSGSHPVFWLTDSLEAELLMRGPQLGTMFAMTLYGITCMQTFLYYQNYSEDRWILKLTVAIIWFYSYYIPRVLETAHVGLAVGAMDYYLIVNFSEVGIMLTVHWTISVSYTIGFFITLIVNLYYSWRIWILSKQWYISATLVVFAIARLGCSLVACSYSMMYKASWLLFGKNARSIVIVSITMAIVTDTANSLILAYFLRRRRSTSGLHRVLDFAELIVYLTIPNTLYYLGMVLVQMNFFANSFLTRHYQAQATKGPLSNQFDCSIDAPMFSPGRYKESESVLKLSVLHS</sequence>
<feature type="transmembrane region" description="Helical" evidence="1">
    <location>
        <begin position="148"/>
        <end position="170"/>
    </location>
</feature>
<feature type="transmembrane region" description="Helical" evidence="1">
    <location>
        <begin position="219"/>
        <end position="245"/>
    </location>
</feature>
<dbReference type="RefSeq" id="XP_007316084.1">
    <property type="nucleotide sequence ID" value="XM_007316022.1"/>
</dbReference>
<name>F8NN72_SERL9</name>
<evidence type="ECO:0000313" key="2">
    <source>
        <dbReference type="EMBL" id="EGO27993.1"/>
    </source>
</evidence>
<reference evidence="2" key="1">
    <citation type="submission" date="2011-04" db="EMBL/GenBank/DDBJ databases">
        <title>Evolution of plant cell wall degrading machinery underlies the functional diversity of forest fungi.</title>
        <authorList>
            <consortium name="US DOE Joint Genome Institute (JGI-PGF)"/>
            <person name="Eastwood D.C."/>
            <person name="Floudas D."/>
            <person name="Binder M."/>
            <person name="Majcherczyk A."/>
            <person name="Schneider P."/>
            <person name="Aerts A."/>
            <person name="Asiegbu F.O."/>
            <person name="Baker S.E."/>
            <person name="Barry K."/>
            <person name="Bendiksby M."/>
            <person name="Blumentritt M."/>
            <person name="Coutinho P.M."/>
            <person name="Cullen D."/>
            <person name="Cullen D."/>
            <person name="Gathman A."/>
            <person name="Goodell B."/>
            <person name="Henrissat B."/>
            <person name="Ihrmark K."/>
            <person name="Kauserud H."/>
            <person name="Kohler A."/>
            <person name="LaButti K."/>
            <person name="Lapidus A."/>
            <person name="Lavin J.L."/>
            <person name="Lee Y.-H."/>
            <person name="Lindquist E."/>
            <person name="Lilly W."/>
            <person name="Lucas S."/>
            <person name="Morin E."/>
            <person name="Murat C."/>
            <person name="Oguiza J.A."/>
            <person name="Park J."/>
            <person name="Pisabarro A.G."/>
            <person name="Riley R."/>
            <person name="Rosling A."/>
            <person name="Salamov A."/>
            <person name="Schmidt O."/>
            <person name="Schmutz J."/>
            <person name="Skrede I."/>
            <person name="Stenlid J."/>
            <person name="Wiebenga A."/>
            <person name="Xie X."/>
            <person name="Kues U."/>
            <person name="Hibbett D.S."/>
            <person name="Hoffmeister D."/>
            <person name="Hogberg N."/>
            <person name="Martin F."/>
            <person name="Grigoriev I.V."/>
            <person name="Watkinson S.C."/>
        </authorList>
    </citation>
    <scope>NUCLEOTIDE SEQUENCE</scope>
    <source>
        <strain evidence="2">S7.9</strain>
    </source>
</reference>
<dbReference type="EMBL" id="GL945431">
    <property type="protein sequence ID" value="EGO27993.1"/>
    <property type="molecule type" value="Genomic_DNA"/>
</dbReference>
<keyword evidence="1" id="KW-0472">Membrane</keyword>
<evidence type="ECO:0000256" key="1">
    <source>
        <dbReference type="SAM" id="Phobius"/>
    </source>
</evidence>
<feature type="transmembrane region" description="Helical" evidence="1">
    <location>
        <begin position="257"/>
        <end position="276"/>
    </location>
</feature>
<dbReference type="GeneID" id="18813231"/>
<proteinExistence type="predicted"/>
<keyword evidence="1" id="KW-0812">Transmembrane</keyword>
<dbReference type="HOGENOM" id="CLU_046025_5_2_1"/>
<feature type="transmembrane region" description="Helical" evidence="1">
    <location>
        <begin position="99"/>
        <end position="116"/>
    </location>
</feature>
<organism>
    <name type="scientific">Serpula lacrymans var. lacrymans (strain S7.9)</name>
    <name type="common">Dry rot fungus</name>
    <dbReference type="NCBI Taxonomy" id="578457"/>
    <lineage>
        <taxon>Eukaryota</taxon>
        <taxon>Fungi</taxon>
        <taxon>Dikarya</taxon>
        <taxon>Basidiomycota</taxon>
        <taxon>Agaricomycotina</taxon>
        <taxon>Agaricomycetes</taxon>
        <taxon>Agaricomycetidae</taxon>
        <taxon>Boletales</taxon>
        <taxon>Coniophorineae</taxon>
        <taxon>Serpulaceae</taxon>
        <taxon>Serpula</taxon>
    </lineage>
</organism>